<evidence type="ECO:0000256" key="1">
    <source>
        <dbReference type="SAM" id="MobiDB-lite"/>
    </source>
</evidence>
<organism evidence="2">
    <name type="scientific">Arundo donax</name>
    <name type="common">Giant reed</name>
    <name type="synonym">Donax arundinaceus</name>
    <dbReference type="NCBI Taxonomy" id="35708"/>
    <lineage>
        <taxon>Eukaryota</taxon>
        <taxon>Viridiplantae</taxon>
        <taxon>Streptophyta</taxon>
        <taxon>Embryophyta</taxon>
        <taxon>Tracheophyta</taxon>
        <taxon>Spermatophyta</taxon>
        <taxon>Magnoliopsida</taxon>
        <taxon>Liliopsida</taxon>
        <taxon>Poales</taxon>
        <taxon>Poaceae</taxon>
        <taxon>PACMAD clade</taxon>
        <taxon>Arundinoideae</taxon>
        <taxon>Arundineae</taxon>
        <taxon>Arundo</taxon>
    </lineage>
</organism>
<dbReference type="AlphaFoldDB" id="A0A0A9EC40"/>
<dbReference type="EMBL" id="GBRH01202410">
    <property type="protein sequence ID" value="JAD95485.1"/>
    <property type="molecule type" value="Transcribed_RNA"/>
</dbReference>
<accession>A0A0A9EC40</accession>
<feature type="compositionally biased region" description="Basic residues" evidence="1">
    <location>
        <begin position="1"/>
        <end position="12"/>
    </location>
</feature>
<evidence type="ECO:0000313" key="2">
    <source>
        <dbReference type="EMBL" id="JAD95485.1"/>
    </source>
</evidence>
<reference evidence="2" key="1">
    <citation type="submission" date="2014-09" db="EMBL/GenBank/DDBJ databases">
        <authorList>
            <person name="Magalhaes I.L.F."/>
            <person name="Oliveira U."/>
            <person name="Santos F.R."/>
            <person name="Vidigal T.H.D.A."/>
            <person name="Brescovit A.D."/>
            <person name="Santos A.J."/>
        </authorList>
    </citation>
    <scope>NUCLEOTIDE SEQUENCE</scope>
    <source>
        <tissue evidence="2">Shoot tissue taken approximately 20 cm above the soil surface</tissue>
    </source>
</reference>
<name>A0A0A9EC40_ARUDO</name>
<reference evidence="2" key="2">
    <citation type="journal article" date="2015" name="Data Brief">
        <title>Shoot transcriptome of the giant reed, Arundo donax.</title>
        <authorList>
            <person name="Barrero R.A."/>
            <person name="Guerrero F.D."/>
            <person name="Moolhuijzen P."/>
            <person name="Goolsby J.A."/>
            <person name="Tidwell J."/>
            <person name="Bellgard S.E."/>
            <person name="Bellgard M.I."/>
        </authorList>
    </citation>
    <scope>NUCLEOTIDE SEQUENCE</scope>
    <source>
        <tissue evidence="2">Shoot tissue taken approximately 20 cm above the soil surface</tissue>
    </source>
</reference>
<feature type="region of interest" description="Disordered" evidence="1">
    <location>
        <begin position="1"/>
        <end position="24"/>
    </location>
</feature>
<protein>
    <submittedName>
        <fullName evidence="2">Uncharacterized protein</fullName>
    </submittedName>
</protein>
<sequence>MGRARRRRRRLTSRTPATRRCSGGAAAVRRLRLGSTPWTMPSGTSRPVDCLPPPLGSSMRSIASSPRTINLVHGLLPQRTVYM</sequence>
<proteinExistence type="predicted"/>